<gene>
    <name evidence="8" type="ORF">SAMN05421819_0032</name>
</gene>
<dbReference type="InterPro" id="IPR051555">
    <property type="entry name" value="FDH_Electron_Transfer_Unit"/>
</dbReference>
<comment type="subcellular location">
    <subcellularLocation>
        <location evidence="1">Cell envelope</location>
    </subcellularLocation>
</comment>
<evidence type="ECO:0000256" key="4">
    <source>
        <dbReference type="ARBA" id="ARBA00022737"/>
    </source>
</evidence>
<dbReference type="EMBL" id="FNVA01000001">
    <property type="protein sequence ID" value="SEF44207.1"/>
    <property type="molecule type" value="Genomic_DNA"/>
</dbReference>
<keyword evidence="3" id="KW-0479">Metal-binding</keyword>
<evidence type="ECO:0000256" key="6">
    <source>
        <dbReference type="ARBA" id="ARBA00023014"/>
    </source>
</evidence>
<dbReference type="GO" id="GO:0046872">
    <property type="term" value="F:metal ion binding"/>
    <property type="evidence" value="ECO:0007669"/>
    <property type="project" value="UniProtKB-KW"/>
</dbReference>
<feature type="domain" description="4Fe-4S ferredoxin-type" evidence="7">
    <location>
        <begin position="51"/>
        <end position="81"/>
    </location>
</feature>
<keyword evidence="2" id="KW-0004">4Fe-4S</keyword>
<dbReference type="OrthoDB" id="9810688at2"/>
<evidence type="ECO:0000313" key="8">
    <source>
        <dbReference type="EMBL" id="SEF44207.1"/>
    </source>
</evidence>
<evidence type="ECO:0000313" key="9">
    <source>
        <dbReference type="Proteomes" id="UP000236728"/>
    </source>
</evidence>
<dbReference type="SUPFAM" id="SSF54862">
    <property type="entry name" value="4Fe-4S ferredoxins"/>
    <property type="match status" value="1"/>
</dbReference>
<dbReference type="PROSITE" id="PS00198">
    <property type="entry name" value="4FE4S_FER_1"/>
    <property type="match status" value="1"/>
</dbReference>
<dbReference type="Pfam" id="PF13247">
    <property type="entry name" value="Fer4_11"/>
    <property type="match status" value="1"/>
</dbReference>
<sequence length="318" mass="34945">MNLMAIPMSRRQAFKVMIGFGGTVASVVLPKPALASPEEHPAHPVAPPDAVAMLYDSTICTGCKACMPACNEANGLPTDTVLSGGIWDMPTGLNAKTKNIIELYQDPQSNEFAFVKKQCMHCLDPACVTGCPFGSLVKRDLGAVTWNSSLCIGCRYCEVACPFEVPQFQWDSWNPKIVKCEFCYDQRLKENLEPACTAVCPTGAVIFGKRDALLHQAKDRIAAAPGKYFESRIYGEHEAGGTQVLYLSNVSFQKIGLPKLGPTSIGHYATKVTSKIYKWLGGPILMAGVLGFVIRRNWNRHELERLEHEKKTGYPDQL</sequence>
<evidence type="ECO:0000259" key="7">
    <source>
        <dbReference type="PROSITE" id="PS51379"/>
    </source>
</evidence>
<evidence type="ECO:0000256" key="5">
    <source>
        <dbReference type="ARBA" id="ARBA00023004"/>
    </source>
</evidence>
<feature type="domain" description="4Fe-4S ferredoxin-type" evidence="7">
    <location>
        <begin position="142"/>
        <end position="171"/>
    </location>
</feature>
<dbReference type="InterPro" id="IPR017896">
    <property type="entry name" value="4Fe4S_Fe-S-bd"/>
</dbReference>
<name>A0A1H5S305_9BACT</name>
<dbReference type="CDD" id="cd10561">
    <property type="entry name" value="HybA_like"/>
    <property type="match status" value="1"/>
</dbReference>
<keyword evidence="5" id="KW-0408">Iron</keyword>
<organism evidence="8 9">
    <name type="scientific">Bryocella elongata</name>
    <dbReference type="NCBI Taxonomy" id="863522"/>
    <lineage>
        <taxon>Bacteria</taxon>
        <taxon>Pseudomonadati</taxon>
        <taxon>Acidobacteriota</taxon>
        <taxon>Terriglobia</taxon>
        <taxon>Terriglobales</taxon>
        <taxon>Acidobacteriaceae</taxon>
        <taxon>Bryocella</taxon>
    </lineage>
</organism>
<reference evidence="8 9" key="1">
    <citation type="submission" date="2016-10" db="EMBL/GenBank/DDBJ databases">
        <authorList>
            <person name="de Groot N.N."/>
        </authorList>
    </citation>
    <scope>NUCLEOTIDE SEQUENCE [LARGE SCALE GENOMIC DNA]</scope>
    <source>
        <strain evidence="8 9">DSM 22489</strain>
    </source>
</reference>
<evidence type="ECO:0000256" key="2">
    <source>
        <dbReference type="ARBA" id="ARBA00022485"/>
    </source>
</evidence>
<proteinExistence type="predicted"/>
<dbReference type="PROSITE" id="PS51379">
    <property type="entry name" value="4FE4S_FER_2"/>
    <property type="match status" value="2"/>
</dbReference>
<keyword evidence="9" id="KW-1185">Reference proteome</keyword>
<dbReference type="RefSeq" id="WP_103931028.1">
    <property type="nucleotide sequence ID" value="NZ_FNVA01000001.1"/>
</dbReference>
<dbReference type="GO" id="GO:0051539">
    <property type="term" value="F:4 iron, 4 sulfur cluster binding"/>
    <property type="evidence" value="ECO:0007669"/>
    <property type="project" value="UniProtKB-KW"/>
</dbReference>
<evidence type="ECO:0000256" key="1">
    <source>
        <dbReference type="ARBA" id="ARBA00004196"/>
    </source>
</evidence>
<evidence type="ECO:0000256" key="3">
    <source>
        <dbReference type="ARBA" id="ARBA00022723"/>
    </source>
</evidence>
<keyword evidence="4" id="KW-0677">Repeat</keyword>
<dbReference type="Proteomes" id="UP000236728">
    <property type="component" value="Unassembled WGS sequence"/>
</dbReference>
<dbReference type="PANTHER" id="PTHR43545">
    <property type="entry name" value="FORMATE DEHYDROGENASE, NITRATE-INDUCIBLE, IRON-SULFUR SUBUNIT"/>
    <property type="match status" value="1"/>
</dbReference>
<accession>A0A1H5S305</accession>
<dbReference type="AlphaFoldDB" id="A0A1H5S305"/>
<dbReference type="InterPro" id="IPR017900">
    <property type="entry name" value="4Fe4S_Fe_S_CS"/>
</dbReference>
<dbReference type="Gene3D" id="3.30.70.20">
    <property type="match status" value="2"/>
</dbReference>
<dbReference type="PANTHER" id="PTHR43545:SF1">
    <property type="entry name" value="HYDROGENASE-2 OPERON PROTEIN HYBA"/>
    <property type="match status" value="1"/>
</dbReference>
<dbReference type="NCBIfam" id="NF008134">
    <property type="entry name" value="PRK10882.1"/>
    <property type="match status" value="1"/>
</dbReference>
<dbReference type="GO" id="GO:0030313">
    <property type="term" value="C:cell envelope"/>
    <property type="evidence" value="ECO:0007669"/>
    <property type="project" value="UniProtKB-SubCell"/>
</dbReference>
<protein>
    <submittedName>
        <fullName evidence="8">[NiFe]-hydrogenase II apoprotein, ferredoxin-type subunit</fullName>
    </submittedName>
</protein>
<keyword evidence="6" id="KW-0411">Iron-sulfur</keyword>